<dbReference type="Proteomes" id="UP000006671">
    <property type="component" value="Unassembled WGS sequence"/>
</dbReference>
<dbReference type="CDD" id="cd12829">
    <property type="entry name" value="Alr1p-like"/>
    <property type="match status" value="1"/>
</dbReference>
<comment type="similarity">
    <text evidence="2">Belongs to the CorA metal ion transporter (MIT) (TC 1.A.35) family.</text>
</comment>
<dbReference type="Gene3D" id="3.30.460.20">
    <property type="entry name" value="CorA soluble domain-like"/>
    <property type="match status" value="1"/>
</dbReference>
<dbReference type="GO" id="GO:0015095">
    <property type="term" value="F:magnesium ion transmembrane transporter activity"/>
    <property type="evidence" value="ECO:0007669"/>
    <property type="project" value="InterPro"/>
</dbReference>
<dbReference type="PANTHER" id="PTHR21535">
    <property type="entry name" value="MAGNESIUM AND COBALT TRANSPORT PROTEIN/MITOCHONDRIAL IMPORT INNER MEMBRANE TRANSLOCASE SUBUNIT TIM8"/>
    <property type="match status" value="1"/>
</dbReference>
<dbReference type="SUPFAM" id="SSF144083">
    <property type="entry name" value="Magnesium transport protein CorA, transmembrane region"/>
    <property type="match status" value="1"/>
</dbReference>
<dbReference type="InterPro" id="IPR045861">
    <property type="entry name" value="CorA_cytoplasmic_dom"/>
</dbReference>
<feature type="compositionally biased region" description="Basic and acidic residues" evidence="6">
    <location>
        <begin position="1"/>
        <end position="12"/>
    </location>
</feature>
<evidence type="ECO:0000256" key="6">
    <source>
        <dbReference type="SAM" id="MobiDB-lite"/>
    </source>
</evidence>
<dbReference type="EMBL" id="GG738856">
    <property type="protein sequence ID" value="EFC47045.1"/>
    <property type="molecule type" value="Genomic_DNA"/>
</dbReference>
<dbReference type="OMA" id="ETGEVMC"/>
<dbReference type="Pfam" id="PF01544">
    <property type="entry name" value="CorA"/>
    <property type="match status" value="1"/>
</dbReference>
<dbReference type="KEGG" id="ngr:NAEGRDRAFT_31869"/>
<evidence type="ECO:0000313" key="9">
    <source>
        <dbReference type="Proteomes" id="UP000006671"/>
    </source>
</evidence>
<accession>D2V7R3</accession>
<dbReference type="AlphaFoldDB" id="D2V7R3"/>
<comment type="subcellular location">
    <subcellularLocation>
        <location evidence="1">Membrane</location>
        <topology evidence="1">Multi-pass membrane protein</topology>
    </subcellularLocation>
</comment>
<keyword evidence="5 7" id="KW-0472">Membrane</keyword>
<feature type="transmembrane region" description="Helical" evidence="7">
    <location>
        <begin position="299"/>
        <end position="318"/>
    </location>
</feature>
<dbReference type="STRING" id="5762.D2V7R3"/>
<feature type="region of interest" description="Disordered" evidence="6">
    <location>
        <begin position="1"/>
        <end position="40"/>
    </location>
</feature>
<dbReference type="InParanoid" id="D2V7R3"/>
<dbReference type="OrthoDB" id="29879at2759"/>
<dbReference type="InterPro" id="IPR045863">
    <property type="entry name" value="CorA_TM1_TM2"/>
</dbReference>
<evidence type="ECO:0000256" key="7">
    <source>
        <dbReference type="SAM" id="Phobius"/>
    </source>
</evidence>
<sequence>MRTEPIKIPDRKSRSKKTQSNTKKIHSKKPNHLSVDPNSLDENRKLKMKNSKSFWIDCQQSSADDIHTLQKYFGIHSLTSEDMINNDSGEKWEVFDNYMFMIFTGQIADKVASNDYLPCHLNVLIFENCIITIRAESTPRRNDSADVVRKRKSTTIPSPSWVFYAYLDAIIDVYIPKVDSLTRECDTLDEFTVSLNTTEKEDLLWRIALNKRRTIVLRKLLLPKQKMITYLVSSRVPLPFIDKEIQLYLRDVLDHLTYCCDRLDIARDSLHQSHTNYLTRVQIEIAQNAQKTDAFMNRLTVFASIFGPLSVLSGIWGMNVKVPGQDIDSLYWFFGICAFMVILSLTLVMLLRKQLVSM</sequence>
<dbReference type="PANTHER" id="PTHR21535:SF51">
    <property type="entry name" value="MANGANESE RESISTANCE PROTEIN MNR2"/>
    <property type="match status" value="1"/>
</dbReference>
<evidence type="ECO:0000256" key="1">
    <source>
        <dbReference type="ARBA" id="ARBA00004141"/>
    </source>
</evidence>
<dbReference type="SUPFAM" id="SSF143865">
    <property type="entry name" value="CorA soluble domain-like"/>
    <property type="match status" value="1"/>
</dbReference>
<dbReference type="InterPro" id="IPR002523">
    <property type="entry name" value="MgTranspt_CorA/ZnTranspt_ZntB"/>
</dbReference>
<reference evidence="8 9" key="1">
    <citation type="journal article" date="2010" name="Cell">
        <title>The genome of Naegleria gruberi illuminates early eukaryotic versatility.</title>
        <authorList>
            <person name="Fritz-Laylin L.K."/>
            <person name="Prochnik S.E."/>
            <person name="Ginger M.L."/>
            <person name="Dacks J.B."/>
            <person name="Carpenter M.L."/>
            <person name="Field M.C."/>
            <person name="Kuo A."/>
            <person name="Paredez A."/>
            <person name="Chapman J."/>
            <person name="Pham J."/>
            <person name="Shu S."/>
            <person name="Neupane R."/>
            <person name="Cipriano M."/>
            <person name="Mancuso J."/>
            <person name="Tu H."/>
            <person name="Salamov A."/>
            <person name="Lindquist E."/>
            <person name="Shapiro H."/>
            <person name="Lucas S."/>
            <person name="Grigoriev I.V."/>
            <person name="Cande W.Z."/>
            <person name="Fulton C."/>
            <person name="Rokhsar D.S."/>
            <person name="Dawson S.C."/>
        </authorList>
    </citation>
    <scope>NUCLEOTIDE SEQUENCE [LARGE SCALE GENOMIC DNA]</scope>
    <source>
        <strain evidence="8 9">NEG-M</strain>
    </source>
</reference>
<name>D2V7R3_NAEGR</name>
<keyword evidence="3 7" id="KW-0812">Transmembrane</keyword>
<dbReference type="FunCoup" id="D2V7R3">
    <property type="interactions" value="18"/>
</dbReference>
<proteinExistence type="inferred from homology"/>
<dbReference type="RefSeq" id="XP_002679789.1">
    <property type="nucleotide sequence ID" value="XM_002679743.1"/>
</dbReference>
<feature type="transmembrane region" description="Helical" evidence="7">
    <location>
        <begin position="330"/>
        <end position="351"/>
    </location>
</feature>
<evidence type="ECO:0000256" key="5">
    <source>
        <dbReference type="ARBA" id="ARBA00023136"/>
    </source>
</evidence>
<evidence type="ECO:0000256" key="3">
    <source>
        <dbReference type="ARBA" id="ARBA00022692"/>
    </source>
</evidence>
<evidence type="ECO:0000256" key="4">
    <source>
        <dbReference type="ARBA" id="ARBA00022989"/>
    </source>
</evidence>
<protein>
    <submittedName>
        <fullName evidence="8">Predicted protein</fullName>
    </submittedName>
</protein>
<gene>
    <name evidence="8" type="ORF">NAEGRDRAFT_31869</name>
</gene>
<dbReference type="Gene3D" id="1.20.58.340">
    <property type="entry name" value="Magnesium transport protein CorA, transmembrane region"/>
    <property type="match status" value="2"/>
</dbReference>
<keyword evidence="9" id="KW-1185">Reference proteome</keyword>
<dbReference type="InterPro" id="IPR044089">
    <property type="entry name" value="Alr1-like"/>
</dbReference>
<evidence type="ECO:0000313" key="8">
    <source>
        <dbReference type="EMBL" id="EFC47045.1"/>
    </source>
</evidence>
<organism evidence="9">
    <name type="scientific">Naegleria gruberi</name>
    <name type="common">Amoeba</name>
    <dbReference type="NCBI Taxonomy" id="5762"/>
    <lineage>
        <taxon>Eukaryota</taxon>
        <taxon>Discoba</taxon>
        <taxon>Heterolobosea</taxon>
        <taxon>Tetramitia</taxon>
        <taxon>Eutetramitia</taxon>
        <taxon>Vahlkampfiidae</taxon>
        <taxon>Naegleria</taxon>
    </lineage>
</organism>
<dbReference type="GO" id="GO:0010961">
    <property type="term" value="P:intracellular magnesium ion homeostasis"/>
    <property type="evidence" value="ECO:0007669"/>
    <property type="project" value="TreeGrafter"/>
</dbReference>
<dbReference type="eggNOG" id="ENOG502QPTQ">
    <property type="taxonomic scope" value="Eukaryota"/>
</dbReference>
<keyword evidence="4 7" id="KW-1133">Transmembrane helix</keyword>
<dbReference type="GeneID" id="8861345"/>
<evidence type="ECO:0000256" key="2">
    <source>
        <dbReference type="ARBA" id="ARBA00009765"/>
    </source>
</evidence>
<feature type="compositionally biased region" description="Basic residues" evidence="6">
    <location>
        <begin position="13"/>
        <end position="31"/>
    </location>
</feature>
<dbReference type="VEuPathDB" id="AmoebaDB:NAEGRDRAFT_31869"/>
<dbReference type="GO" id="GO:0016020">
    <property type="term" value="C:membrane"/>
    <property type="evidence" value="ECO:0007669"/>
    <property type="project" value="UniProtKB-SubCell"/>
</dbReference>